<keyword evidence="1" id="KW-0175">Coiled coil</keyword>
<protein>
    <submittedName>
        <fullName evidence="3">Uncharacterized protein</fullName>
    </submittedName>
</protein>
<reference evidence="3 4" key="1">
    <citation type="journal article" date="2016" name="Mol. Biol. Evol.">
        <title>Comparative Genomics of Early-Diverging Mushroom-Forming Fungi Provides Insights into the Origins of Lignocellulose Decay Capabilities.</title>
        <authorList>
            <person name="Nagy L.G."/>
            <person name="Riley R."/>
            <person name="Tritt A."/>
            <person name="Adam C."/>
            <person name="Daum C."/>
            <person name="Floudas D."/>
            <person name="Sun H."/>
            <person name="Yadav J.S."/>
            <person name="Pangilinan J."/>
            <person name="Larsson K.H."/>
            <person name="Matsuura K."/>
            <person name="Barry K."/>
            <person name="Labutti K."/>
            <person name="Kuo R."/>
            <person name="Ohm R.A."/>
            <person name="Bhattacharya S.S."/>
            <person name="Shirouzu T."/>
            <person name="Yoshinaga Y."/>
            <person name="Martin F.M."/>
            <person name="Grigoriev I.V."/>
            <person name="Hibbett D.S."/>
        </authorList>
    </citation>
    <scope>NUCLEOTIDE SEQUENCE [LARGE SCALE GENOMIC DNA]</scope>
    <source>
        <strain evidence="3 4">HHB12029</strain>
    </source>
</reference>
<feature type="coiled-coil region" evidence="1">
    <location>
        <begin position="22"/>
        <end position="63"/>
    </location>
</feature>
<dbReference type="AlphaFoldDB" id="A0A165GHZ9"/>
<feature type="coiled-coil region" evidence="1">
    <location>
        <begin position="132"/>
        <end position="328"/>
    </location>
</feature>
<gene>
    <name evidence="3" type="ORF">EXIGLDRAFT_117827</name>
</gene>
<dbReference type="EMBL" id="KV426046">
    <property type="protein sequence ID" value="KZV90546.1"/>
    <property type="molecule type" value="Genomic_DNA"/>
</dbReference>
<accession>A0A165GHZ9</accession>
<sequence>MAGLGSSFKLNSPSAGPSAARIDHLNRQVAELVAKNKESQARAASLERDVQAERERGEQAMREVEVKWRAERGEWTDTVEFIQGAHEIAHLRTRDDLHAARIAVMVEQDRVLKERARTVRKEFNLTLSLAKERDLQRDLALATDDLEIAREDLQFEILEANSHEAQKVQTLKTKCAKLEQQKNLKADELAKASKERAKAERELDQLKASHAALTANLESTQTKLERLTLKLDGAQNTQTELERKNNELKLSNKDLKKQLDKWQSLETKGGAEVESLKKDKLELHGRVKESESLLKEAEKKEREHTRALQKEQKKVATLIVEREQLQASRKYDLCVCTRLIFIAGPTATAPAGA</sequence>
<dbReference type="OrthoDB" id="2681654at2759"/>
<evidence type="ECO:0000256" key="1">
    <source>
        <dbReference type="SAM" id="Coils"/>
    </source>
</evidence>
<keyword evidence="4" id="KW-1185">Reference proteome</keyword>
<organism evidence="3 4">
    <name type="scientific">Exidia glandulosa HHB12029</name>
    <dbReference type="NCBI Taxonomy" id="1314781"/>
    <lineage>
        <taxon>Eukaryota</taxon>
        <taxon>Fungi</taxon>
        <taxon>Dikarya</taxon>
        <taxon>Basidiomycota</taxon>
        <taxon>Agaricomycotina</taxon>
        <taxon>Agaricomycetes</taxon>
        <taxon>Auriculariales</taxon>
        <taxon>Exidiaceae</taxon>
        <taxon>Exidia</taxon>
    </lineage>
</organism>
<name>A0A165GHZ9_EXIGL</name>
<dbReference type="Proteomes" id="UP000077266">
    <property type="component" value="Unassembled WGS sequence"/>
</dbReference>
<evidence type="ECO:0000256" key="2">
    <source>
        <dbReference type="SAM" id="MobiDB-lite"/>
    </source>
</evidence>
<proteinExistence type="predicted"/>
<evidence type="ECO:0000313" key="3">
    <source>
        <dbReference type="EMBL" id="KZV90546.1"/>
    </source>
</evidence>
<dbReference type="STRING" id="1314781.A0A165GHZ9"/>
<evidence type="ECO:0000313" key="4">
    <source>
        <dbReference type="Proteomes" id="UP000077266"/>
    </source>
</evidence>
<feature type="region of interest" description="Disordered" evidence="2">
    <location>
        <begin position="1"/>
        <end position="22"/>
    </location>
</feature>
<dbReference type="InParanoid" id="A0A165GHZ9"/>